<evidence type="ECO:0000313" key="3">
    <source>
        <dbReference type="Proteomes" id="UP000008080"/>
    </source>
</evidence>
<name>Q6MMI4_BDEBA</name>
<evidence type="ECO:0000313" key="2">
    <source>
        <dbReference type="EMBL" id="CAE79520.1"/>
    </source>
</evidence>
<dbReference type="STRING" id="264462.Bd1645"/>
<reference evidence="2 3" key="1">
    <citation type="journal article" date="2004" name="Science">
        <title>A predator unmasked: life cycle of Bdellovibrio bacteriovorus from a genomic perspective.</title>
        <authorList>
            <person name="Rendulic S."/>
            <person name="Jagtap P."/>
            <person name="Rosinus A."/>
            <person name="Eppinger M."/>
            <person name="Baar C."/>
            <person name="Lanz C."/>
            <person name="Keller H."/>
            <person name="Lambert C."/>
            <person name="Evans K.J."/>
            <person name="Goesmann A."/>
            <person name="Meyer F."/>
            <person name="Sockett R.E."/>
            <person name="Schuster S.C."/>
        </authorList>
    </citation>
    <scope>NUCLEOTIDE SEQUENCE [LARGE SCALE GENOMIC DNA]</scope>
    <source>
        <strain evidence="3">ATCC 15356 / DSM 50701 / NCIMB 9529 / HD100</strain>
    </source>
</reference>
<dbReference type="KEGG" id="bba:Bd1645"/>
<evidence type="ECO:0000256" key="1">
    <source>
        <dbReference type="SAM" id="SignalP"/>
    </source>
</evidence>
<dbReference type="Proteomes" id="UP000008080">
    <property type="component" value="Chromosome"/>
</dbReference>
<feature type="chain" id="PRO_5004276447" evidence="1">
    <location>
        <begin position="42"/>
        <end position="174"/>
    </location>
</feature>
<dbReference type="HOGENOM" id="CLU_1700784_0_0_7"/>
<protein>
    <submittedName>
        <fullName evidence="2">Uncharacterized protein</fullName>
    </submittedName>
</protein>
<proteinExistence type="predicted"/>
<keyword evidence="3" id="KW-1185">Reference proteome</keyword>
<organism evidence="2 3">
    <name type="scientific">Bdellovibrio bacteriovorus (strain ATCC 15356 / DSM 50701 / NCIMB 9529 / HD100)</name>
    <dbReference type="NCBI Taxonomy" id="264462"/>
    <lineage>
        <taxon>Bacteria</taxon>
        <taxon>Pseudomonadati</taxon>
        <taxon>Bdellovibrionota</taxon>
        <taxon>Bdellovibrionia</taxon>
        <taxon>Bdellovibrionales</taxon>
        <taxon>Pseudobdellovibrionaceae</taxon>
        <taxon>Bdellovibrio</taxon>
    </lineage>
</organism>
<feature type="signal peptide" evidence="1">
    <location>
        <begin position="1"/>
        <end position="41"/>
    </location>
</feature>
<accession>Q6MMI4</accession>
<keyword evidence="1" id="KW-0732">Signal</keyword>
<dbReference type="AlphaFoldDB" id="Q6MMI4"/>
<sequence>MNRRGIWWNQGPSNKPKGDFMKNVFAMIALLISASVASAHTADTSWEVLMADTNLKIDAPVVFMGHAVDYTFVCVDGKMLRTKKAVAQRETIFIGKNRSKEVITGYKYLYTPINYTRTVSDCKYIGKNREVCTDKVVSGTYPLTVNVKVSKKMSSRNDTYKFLFNKALTVPSCH</sequence>
<dbReference type="EMBL" id="BX842650">
    <property type="protein sequence ID" value="CAE79520.1"/>
    <property type="molecule type" value="Genomic_DNA"/>
</dbReference>
<gene>
    <name evidence="2" type="ordered locus">Bd1645</name>
</gene>